<keyword evidence="3" id="KW-0813">Transport</keyword>
<keyword evidence="7 8" id="KW-0472">Membrane</keyword>
<keyword evidence="4" id="KW-1003">Cell membrane</keyword>
<evidence type="ECO:0000313" key="9">
    <source>
        <dbReference type="EMBL" id="NEU67663.1"/>
    </source>
</evidence>
<dbReference type="SUPFAM" id="SSF82693">
    <property type="entry name" value="Multidrug efflux transporter AcrB pore domain, PN1, PN2, PC1 and PC2 subdomains"/>
    <property type="match status" value="3"/>
</dbReference>
<feature type="transmembrane region" description="Helical" evidence="8">
    <location>
        <begin position="12"/>
        <end position="35"/>
    </location>
</feature>
<dbReference type="PANTHER" id="PTHR32063:SF12">
    <property type="entry name" value="CATION EFFLUX SYSTEM PROTEIN"/>
    <property type="match status" value="1"/>
</dbReference>
<sequence>MNKFIRGLISFALTNRLTIFFTIGLIVVAGVVSFLNTPVETFPDVTNTNVIVITQWPGRSAEEVERFVTLPLETELNSVPRKSTLRSVSLFGLSVVTMIFEDGVDNFTAQTNVANRIAGVDLPDGVSAEIEPPYGPTGEIYRFTLESKTKDITELKTLQDWVIERQIKSVPGIADVVSFGGKVKTIEVSLNPTLLANYGFTALDVDQAIQQSNINVGGDVIKQGNQALVVRGIGLLTKPEDVAGIIIDNVNGAPVRVRDVATVRESFQPRLGIVGRDKQDDVVECIVVMRKGENPNDVIPALKAKIDELNNQILPKDVRIKTFYDRTTLNNYTLHTVGENVGMGIFLVTVILLVFLADWRTTVTVAIVIPLALLFAFICLRLRGMTANLLSIGALDFGIIIDGAVVMVEGIFVMLAVRAEKLGMTKFNGRAKLSWLTNTATELGKSIFTSKLIIITALLPIFSFQKVEGKLFSPLAWTIGFALLGSLIVSLTLIPLLCSILLKKNVRERHNPIVEGLEKGYVPALAWAIRKPRTIIGIALGGLAFALYLFMFHIGSEFLPQLNEGSIYVRASLPYSVSLDESYAYTRKFRAVFDEFPEVRGVISQTGRPNDGTDPTGFFNNEFFVDLYPKEEWKRNVTKDELVAEMQQKLARFKGVSFNFSQPISDNVEEAVSGVKGSMAIKIVGQDLNVLDREATQVFNVMKTIPGVSDLGVFRNLGQPEFRIQLDQQKMALYNVPTDVAQSVIETAIGGKTVTQYYEGERRFDIKVRYDERFRYSPQLIENLLVPTRSGSKIPLKELADIGTRSGPAFIYRENNARFIAIKFSVRGRDLGSTIAEAQQKVGQRVKLPDGFQMRWAGEFENQTRAERQLSIVVPISITIIFLILLFTFGSALDATLIILNVPFALIGGILALWLTGINFSISAGVGFICLFGVSVQDGVILINRFKENLHNKIPLVQAVREGAQTRVRPVVMTALMASLGLLPAALSTGIGSETQKPLAIVMIGGLMTCTVLSLLILPVTYELIHKGRAWRKEKKAAQAASESTS</sequence>
<protein>
    <submittedName>
        <fullName evidence="9">Efflux RND transporter permease subunit</fullName>
    </submittedName>
</protein>
<comment type="caution">
    <text evidence="9">The sequence shown here is derived from an EMBL/GenBank/DDBJ whole genome shotgun (WGS) entry which is preliminary data.</text>
</comment>
<evidence type="ECO:0000256" key="8">
    <source>
        <dbReference type="SAM" id="Phobius"/>
    </source>
</evidence>
<feature type="transmembrane region" description="Helical" evidence="8">
    <location>
        <begin position="971"/>
        <end position="993"/>
    </location>
</feature>
<feature type="transmembrane region" description="Helical" evidence="8">
    <location>
        <begin position="897"/>
        <end position="916"/>
    </location>
</feature>
<dbReference type="InterPro" id="IPR004763">
    <property type="entry name" value="CusA-like"/>
</dbReference>
<dbReference type="Gene3D" id="3.30.70.1440">
    <property type="entry name" value="Multidrug efflux transporter AcrB pore domain"/>
    <property type="match status" value="1"/>
</dbReference>
<evidence type="ECO:0000256" key="7">
    <source>
        <dbReference type="ARBA" id="ARBA00023136"/>
    </source>
</evidence>
<dbReference type="Proteomes" id="UP000477386">
    <property type="component" value="Unassembled WGS sequence"/>
</dbReference>
<accession>A0A6M0IL66</accession>
<organism evidence="9 10">
    <name type="scientific">Spirosoma agri</name>
    <dbReference type="NCBI Taxonomy" id="1987381"/>
    <lineage>
        <taxon>Bacteria</taxon>
        <taxon>Pseudomonadati</taxon>
        <taxon>Bacteroidota</taxon>
        <taxon>Cytophagia</taxon>
        <taxon>Cytophagales</taxon>
        <taxon>Cytophagaceae</taxon>
        <taxon>Spirosoma</taxon>
    </lineage>
</organism>
<dbReference type="InterPro" id="IPR027463">
    <property type="entry name" value="AcrB_DN_DC_subdom"/>
</dbReference>
<dbReference type="SUPFAM" id="SSF82714">
    <property type="entry name" value="Multidrug efflux transporter AcrB TolC docking domain, DN and DC subdomains"/>
    <property type="match status" value="2"/>
</dbReference>
<feature type="transmembrane region" description="Helical" evidence="8">
    <location>
        <begin position="999"/>
        <end position="1025"/>
    </location>
</feature>
<feature type="transmembrane region" description="Helical" evidence="8">
    <location>
        <begin position="446"/>
        <end position="464"/>
    </location>
</feature>
<comment type="subcellular location">
    <subcellularLocation>
        <location evidence="1">Cell membrane</location>
        <topology evidence="1">Multi-pass membrane protein</topology>
    </subcellularLocation>
</comment>
<proteinExistence type="inferred from homology"/>
<evidence type="ECO:0000256" key="2">
    <source>
        <dbReference type="ARBA" id="ARBA00010942"/>
    </source>
</evidence>
<dbReference type="PANTHER" id="PTHR32063">
    <property type="match status" value="1"/>
</dbReference>
<dbReference type="GO" id="GO:0005886">
    <property type="term" value="C:plasma membrane"/>
    <property type="evidence" value="ECO:0007669"/>
    <property type="project" value="UniProtKB-SubCell"/>
</dbReference>
<comment type="similarity">
    <text evidence="2">Belongs to the resistance-nodulation-cell division (RND) (TC 2.A.6) family.</text>
</comment>
<dbReference type="SUPFAM" id="SSF82866">
    <property type="entry name" value="Multidrug efflux transporter AcrB transmembrane domain"/>
    <property type="match status" value="2"/>
</dbReference>
<feature type="transmembrane region" description="Helical" evidence="8">
    <location>
        <begin position="922"/>
        <end position="943"/>
    </location>
</feature>
<evidence type="ECO:0000256" key="1">
    <source>
        <dbReference type="ARBA" id="ARBA00004651"/>
    </source>
</evidence>
<dbReference type="Gene3D" id="3.30.70.1430">
    <property type="entry name" value="Multidrug efflux transporter AcrB pore domain"/>
    <property type="match status" value="2"/>
</dbReference>
<reference evidence="9 10" key="1">
    <citation type="submission" date="2020-02" db="EMBL/GenBank/DDBJ databases">
        <title>Draft genome sequence of two Spirosoma agri KCTC 52727 and Spirosoma terrae KCTC 52035.</title>
        <authorList>
            <person name="Rojas J."/>
            <person name="Ambika Manirajan B."/>
            <person name="Ratering S."/>
            <person name="Suarez C."/>
            <person name="Schnell S."/>
        </authorList>
    </citation>
    <scope>NUCLEOTIDE SEQUENCE [LARGE SCALE GENOMIC DNA]</scope>
    <source>
        <strain evidence="9 10">KCTC 52727</strain>
    </source>
</reference>
<dbReference type="Pfam" id="PF00873">
    <property type="entry name" value="ACR_tran"/>
    <property type="match status" value="1"/>
</dbReference>
<keyword evidence="5 8" id="KW-0812">Transmembrane</keyword>
<evidence type="ECO:0000256" key="4">
    <source>
        <dbReference type="ARBA" id="ARBA00022475"/>
    </source>
</evidence>
<dbReference type="Gene3D" id="3.30.2090.10">
    <property type="entry name" value="Multidrug efflux transporter AcrB TolC docking domain, DN and DC subdomains"/>
    <property type="match status" value="2"/>
</dbReference>
<dbReference type="Gene3D" id="3.30.70.1320">
    <property type="entry name" value="Multidrug efflux transporter AcrB pore domain like"/>
    <property type="match status" value="1"/>
</dbReference>
<feature type="transmembrane region" description="Helical" evidence="8">
    <location>
        <begin position="476"/>
        <end position="502"/>
    </location>
</feature>
<dbReference type="PRINTS" id="PR00702">
    <property type="entry name" value="ACRIFLAVINRP"/>
</dbReference>
<dbReference type="RefSeq" id="WP_164038059.1">
    <property type="nucleotide sequence ID" value="NZ_JAAGNZ010000001.1"/>
</dbReference>
<evidence type="ECO:0000256" key="3">
    <source>
        <dbReference type="ARBA" id="ARBA00022448"/>
    </source>
</evidence>
<evidence type="ECO:0000256" key="6">
    <source>
        <dbReference type="ARBA" id="ARBA00022989"/>
    </source>
</evidence>
<feature type="transmembrane region" description="Helical" evidence="8">
    <location>
        <begin position="870"/>
        <end position="890"/>
    </location>
</feature>
<gene>
    <name evidence="9" type="ORF">GK091_12295</name>
</gene>
<feature type="transmembrane region" description="Helical" evidence="8">
    <location>
        <begin position="337"/>
        <end position="356"/>
    </location>
</feature>
<dbReference type="EMBL" id="JAAGNZ010000001">
    <property type="protein sequence ID" value="NEU67663.1"/>
    <property type="molecule type" value="Genomic_DNA"/>
</dbReference>
<feature type="transmembrane region" description="Helical" evidence="8">
    <location>
        <begin position="363"/>
        <end position="383"/>
    </location>
</feature>
<evidence type="ECO:0000256" key="5">
    <source>
        <dbReference type="ARBA" id="ARBA00022692"/>
    </source>
</evidence>
<dbReference type="GO" id="GO:0008324">
    <property type="term" value="F:monoatomic cation transmembrane transporter activity"/>
    <property type="evidence" value="ECO:0007669"/>
    <property type="project" value="InterPro"/>
</dbReference>
<keyword evidence="10" id="KW-1185">Reference proteome</keyword>
<dbReference type="AlphaFoldDB" id="A0A6M0IL66"/>
<dbReference type="NCBIfam" id="TIGR00914">
    <property type="entry name" value="2A0601"/>
    <property type="match status" value="1"/>
</dbReference>
<dbReference type="InterPro" id="IPR001036">
    <property type="entry name" value="Acrflvin-R"/>
</dbReference>
<feature type="transmembrane region" description="Helical" evidence="8">
    <location>
        <begin position="535"/>
        <end position="554"/>
    </location>
</feature>
<feature type="transmembrane region" description="Helical" evidence="8">
    <location>
        <begin position="389"/>
        <end position="417"/>
    </location>
</feature>
<evidence type="ECO:0000313" key="10">
    <source>
        <dbReference type="Proteomes" id="UP000477386"/>
    </source>
</evidence>
<name>A0A6M0IL66_9BACT</name>
<dbReference type="GO" id="GO:0042910">
    <property type="term" value="F:xenobiotic transmembrane transporter activity"/>
    <property type="evidence" value="ECO:0007669"/>
    <property type="project" value="TreeGrafter"/>
</dbReference>
<dbReference type="Gene3D" id="1.20.1640.10">
    <property type="entry name" value="Multidrug efflux transporter AcrB transmembrane domain"/>
    <property type="match status" value="2"/>
</dbReference>
<keyword evidence="6 8" id="KW-1133">Transmembrane helix</keyword>